<evidence type="ECO:0000313" key="10">
    <source>
        <dbReference type="Proteomes" id="UP000032568"/>
    </source>
</evidence>
<evidence type="ECO:0000256" key="2">
    <source>
        <dbReference type="ARBA" id="ARBA00008163"/>
    </source>
</evidence>
<keyword evidence="5 8" id="KW-0732">Signal</keyword>
<organism evidence="9 10">
    <name type="scientific">Thalassomonas actiniarum</name>
    <dbReference type="NCBI Taxonomy" id="485447"/>
    <lineage>
        <taxon>Bacteria</taxon>
        <taxon>Pseudomonadati</taxon>
        <taxon>Pseudomonadota</taxon>
        <taxon>Gammaproteobacteria</taxon>
        <taxon>Alteromonadales</taxon>
        <taxon>Colwelliaceae</taxon>
        <taxon>Thalassomonas</taxon>
    </lineage>
</organism>
<keyword evidence="10" id="KW-1185">Reference proteome</keyword>
<dbReference type="GO" id="GO:0015483">
    <property type="term" value="F:long-chain fatty acid transporting porin activity"/>
    <property type="evidence" value="ECO:0007669"/>
    <property type="project" value="TreeGrafter"/>
</dbReference>
<keyword evidence="6" id="KW-0472">Membrane</keyword>
<evidence type="ECO:0000256" key="8">
    <source>
        <dbReference type="SAM" id="SignalP"/>
    </source>
</evidence>
<reference evidence="9 10" key="2">
    <citation type="journal article" date="2022" name="Mar. Drugs">
        <title>Bioassay-Guided Fractionation Leads to the Detection of Cholic Acid Generated by the Rare Thalassomonas sp.</title>
        <authorList>
            <person name="Pheiffer F."/>
            <person name="Schneider Y.K."/>
            <person name="Hansen E.H."/>
            <person name="Andersen J.H."/>
            <person name="Isaksson J."/>
            <person name="Busche T."/>
            <person name="R C."/>
            <person name="Kalinowski J."/>
            <person name="Zyl L.V."/>
            <person name="Trindade M."/>
        </authorList>
    </citation>
    <scope>NUCLEOTIDE SEQUENCE [LARGE SCALE GENOMIC DNA]</scope>
    <source>
        <strain evidence="9 10">A5K-106</strain>
    </source>
</reference>
<dbReference type="InterPro" id="IPR005017">
    <property type="entry name" value="OMPP1/FadL/TodX"/>
</dbReference>
<dbReference type="PANTHER" id="PTHR35093:SF3">
    <property type="entry name" value="LONG-CHAIN FATTY ACID TRANSPORT PROTEIN"/>
    <property type="match status" value="1"/>
</dbReference>
<protein>
    <submittedName>
        <fullName evidence="9">Outer membrane protein transport protein</fullName>
    </submittedName>
</protein>
<evidence type="ECO:0000256" key="1">
    <source>
        <dbReference type="ARBA" id="ARBA00004571"/>
    </source>
</evidence>
<dbReference type="Gene3D" id="2.40.160.60">
    <property type="entry name" value="Outer membrane protein transport protein (OMPP1/FadL/TodX)"/>
    <property type="match status" value="1"/>
</dbReference>
<dbReference type="KEGG" id="tact:SG35_013840"/>
<dbReference type="PANTHER" id="PTHR35093">
    <property type="entry name" value="OUTER MEMBRANE PROTEIN NMB0088-RELATED"/>
    <property type="match status" value="1"/>
</dbReference>
<dbReference type="Proteomes" id="UP000032568">
    <property type="component" value="Chromosome"/>
</dbReference>
<reference evidence="9 10" key="1">
    <citation type="journal article" date="2015" name="Genome Announc.">
        <title>Draft Genome Sequences of Marine Isolates of Thalassomonas viridans and Thalassomonas actiniarum.</title>
        <authorList>
            <person name="Olonade I."/>
            <person name="van Zyl L.J."/>
            <person name="Trindade M."/>
        </authorList>
    </citation>
    <scope>NUCLEOTIDE SEQUENCE [LARGE SCALE GENOMIC DNA]</scope>
    <source>
        <strain evidence="9 10">A5K-106</strain>
    </source>
</reference>
<dbReference type="SUPFAM" id="SSF56935">
    <property type="entry name" value="Porins"/>
    <property type="match status" value="1"/>
</dbReference>
<keyword evidence="4" id="KW-0812">Transmembrane</keyword>
<evidence type="ECO:0000256" key="4">
    <source>
        <dbReference type="ARBA" id="ARBA00022692"/>
    </source>
</evidence>
<feature type="signal peptide" evidence="8">
    <location>
        <begin position="1"/>
        <end position="25"/>
    </location>
</feature>
<evidence type="ECO:0000256" key="3">
    <source>
        <dbReference type="ARBA" id="ARBA00022452"/>
    </source>
</evidence>
<keyword evidence="7" id="KW-0998">Cell outer membrane</keyword>
<comment type="similarity">
    <text evidence="2">Belongs to the OmpP1/FadL family.</text>
</comment>
<evidence type="ECO:0000256" key="5">
    <source>
        <dbReference type="ARBA" id="ARBA00022729"/>
    </source>
</evidence>
<dbReference type="RefSeq" id="WP_044832786.1">
    <property type="nucleotide sequence ID" value="NZ_CP059735.1"/>
</dbReference>
<dbReference type="GO" id="GO:0009279">
    <property type="term" value="C:cell outer membrane"/>
    <property type="evidence" value="ECO:0007669"/>
    <property type="project" value="UniProtKB-SubCell"/>
</dbReference>
<accession>A0AAE9YWE1</accession>
<name>A0AAE9YWE1_9GAMM</name>
<sequence>MNMKKTALALTLNLLAFEAYSAAFALNEHSASGLGRAFSGEGAIGDNAAVLARNPGAMTMFSQAEFSVVGTAIGPDISLEGTINDELDEDSIAPDALIPALYYIQPLNKNLVVGLGAFSNFGLATELPDDYPAGQLAGETSLTTINVNASGAYRFNRHFSLGLGVNLVYADATLIRHFGANPYGISQETEAANMTGDDIAYGYNVGVLYEINSNHRISLAYRSEVDLILSGDYSNDLPLSFGGLAGETLAGELEITLPDIAELSGFHQLSDNLALHYSVQWTGWSSFERLEAYAEGIESPVFEKDEYFENSVRSAVGISYNLQDVLTLRAGLAYDETPIEQAYRSISIPDSNRIWYSTGMTYHFKNASSFDLGMSFIKGEEVEFTETDDLGQAWQFTSNGDATLMSAQYNYRF</sequence>
<evidence type="ECO:0000256" key="7">
    <source>
        <dbReference type="ARBA" id="ARBA00023237"/>
    </source>
</evidence>
<evidence type="ECO:0000313" key="9">
    <source>
        <dbReference type="EMBL" id="WDE01599.1"/>
    </source>
</evidence>
<keyword evidence="3" id="KW-1134">Transmembrane beta strand</keyword>
<dbReference type="Pfam" id="PF03349">
    <property type="entry name" value="Toluene_X"/>
    <property type="match status" value="1"/>
</dbReference>
<gene>
    <name evidence="9" type="ORF">SG35_013840</name>
</gene>
<dbReference type="EMBL" id="CP059735">
    <property type="protein sequence ID" value="WDE01599.1"/>
    <property type="molecule type" value="Genomic_DNA"/>
</dbReference>
<proteinExistence type="inferred from homology"/>
<dbReference type="AlphaFoldDB" id="A0AAE9YWE1"/>
<evidence type="ECO:0000256" key="6">
    <source>
        <dbReference type="ARBA" id="ARBA00023136"/>
    </source>
</evidence>
<feature type="chain" id="PRO_5041921630" evidence="8">
    <location>
        <begin position="26"/>
        <end position="413"/>
    </location>
</feature>
<comment type="subcellular location">
    <subcellularLocation>
        <location evidence="1">Cell outer membrane</location>
        <topology evidence="1">Multi-pass membrane protein</topology>
    </subcellularLocation>
</comment>